<dbReference type="EMBL" id="NBIU01000066">
    <property type="protein sequence ID" value="PZT47196.1"/>
    <property type="molecule type" value="Genomic_DNA"/>
</dbReference>
<reference evidence="1 2" key="1">
    <citation type="submission" date="2017-03" db="EMBL/GenBank/DDBJ databases">
        <title>Genomic and clinical evidence uncovers the enterohepatic species Helicobacter valdiviensis as a potential human intestinal pathogen.</title>
        <authorList>
            <person name="Fresia P."/>
            <person name="Jara R."/>
            <person name="Sierra R."/>
            <person name="Ferres I."/>
            <person name="Greif G."/>
            <person name="Iraola G."/>
            <person name="Collado L."/>
        </authorList>
    </citation>
    <scope>NUCLEOTIDE SEQUENCE [LARGE SCALE GENOMIC DNA]</scope>
    <source>
        <strain evidence="1 2">WBE14</strain>
    </source>
</reference>
<organism evidence="1 2">
    <name type="scientific">Helicobacter valdiviensis</name>
    <dbReference type="NCBI Taxonomy" id="1458358"/>
    <lineage>
        <taxon>Bacteria</taxon>
        <taxon>Pseudomonadati</taxon>
        <taxon>Campylobacterota</taxon>
        <taxon>Epsilonproteobacteria</taxon>
        <taxon>Campylobacterales</taxon>
        <taxon>Helicobacteraceae</taxon>
        <taxon>Helicobacter</taxon>
    </lineage>
</organism>
<proteinExistence type="predicted"/>
<evidence type="ECO:0000313" key="1">
    <source>
        <dbReference type="EMBL" id="PZT47196.1"/>
    </source>
</evidence>
<name>A0A2W6NIK9_9HELI</name>
<accession>A0A2W6NIK9</accession>
<dbReference type="Proteomes" id="UP000249746">
    <property type="component" value="Unassembled WGS sequence"/>
</dbReference>
<keyword evidence="2" id="KW-1185">Reference proteome</keyword>
<comment type="caution">
    <text evidence="1">The sequence shown here is derived from an EMBL/GenBank/DDBJ whole genome shotgun (WGS) entry which is preliminary data.</text>
</comment>
<gene>
    <name evidence="1" type="ORF">B6S12_10375</name>
</gene>
<feature type="non-terminal residue" evidence="1">
    <location>
        <position position="73"/>
    </location>
</feature>
<evidence type="ECO:0000313" key="2">
    <source>
        <dbReference type="Proteomes" id="UP000249746"/>
    </source>
</evidence>
<dbReference type="AlphaFoldDB" id="A0A2W6NIK9"/>
<sequence>MWDRMQAAKKKFPQVLFNGCKYYRNDHNYDVNDPDYEFNFKDKPEFAYYEDQFRAYMGEETYKKLRPYLLLRT</sequence>
<protein>
    <submittedName>
        <fullName evidence="1">tRNA 2-selenouridine synthase</fullName>
    </submittedName>
</protein>